<evidence type="ECO:0000313" key="2">
    <source>
        <dbReference type="EMBL" id="BAK38266.1"/>
    </source>
</evidence>
<protein>
    <submittedName>
        <fullName evidence="2">Uncharacterized protein</fullName>
    </submittedName>
</protein>
<dbReference type="EMBL" id="AP012204">
    <property type="protein sequence ID" value="BAK38266.1"/>
    <property type="molecule type" value="Genomic_DNA"/>
</dbReference>
<dbReference type="HOGENOM" id="CLU_2523828_0_0_11"/>
<name>F5XIM8_MICPN</name>
<sequence length="84" mass="9947">MRGSPDSEGLRRLASRNPAVRADADQRGLTDRSISSAEFSLDCTMWEWLSRIGRLRVSQWMQRRWVESGPHWLIRRDVGCCWRW</sequence>
<feature type="region of interest" description="Disordered" evidence="1">
    <location>
        <begin position="1"/>
        <end position="25"/>
    </location>
</feature>
<dbReference type="STRING" id="1032480.MLP_52520"/>
<organism evidence="2 3">
    <name type="scientific">Microlunatus phosphovorus (strain ATCC 700054 / DSM 10555 / JCM 9379 / NBRC 101784 / NCIMB 13414 / VKM Ac-1990 / NM-1)</name>
    <dbReference type="NCBI Taxonomy" id="1032480"/>
    <lineage>
        <taxon>Bacteria</taxon>
        <taxon>Bacillati</taxon>
        <taxon>Actinomycetota</taxon>
        <taxon>Actinomycetes</taxon>
        <taxon>Propionibacteriales</taxon>
        <taxon>Propionibacteriaceae</taxon>
        <taxon>Microlunatus</taxon>
    </lineage>
</organism>
<dbReference type="KEGG" id="mph:MLP_52520"/>
<dbReference type="Proteomes" id="UP000007947">
    <property type="component" value="Chromosome"/>
</dbReference>
<dbReference type="AlphaFoldDB" id="F5XIM8"/>
<keyword evidence="3" id="KW-1185">Reference proteome</keyword>
<proteinExistence type="predicted"/>
<reference evidence="2 3" key="1">
    <citation type="submission" date="2011-05" db="EMBL/GenBank/DDBJ databases">
        <title>Whole genome sequence of Microlunatus phosphovorus NM-1.</title>
        <authorList>
            <person name="Hosoyama A."/>
            <person name="Sasaki K."/>
            <person name="Harada T."/>
            <person name="Igarashi R."/>
            <person name="Kawakoshi A."/>
            <person name="Sasagawa M."/>
            <person name="Fukada J."/>
            <person name="Nakamura S."/>
            <person name="Katano Y."/>
            <person name="Hanada S."/>
            <person name="Kamagata Y."/>
            <person name="Nakamura N."/>
            <person name="Yamazaki S."/>
            <person name="Fujita N."/>
        </authorList>
    </citation>
    <scope>NUCLEOTIDE SEQUENCE [LARGE SCALE GENOMIC DNA]</scope>
    <source>
        <strain evidence="3">ATCC 700054 / DSM 10555 / JCM 9379 / NBRC 101784 / NCIMB 13414 / VKM Ac-1990 / NM-1</strain>
    </source>
</reference>
<evidence type="ECO:0000313" key="3">
    <source>
        <dbReference type="Proteomes" id="UP000007947"/>
    </source>
</evidence>
<evidence type="ECO:0000256" key="1">
    <source>
        <dbReference type="SAM" id="MobiDB-lite"/>
    </source>
</evidence>
<gene>
    <name evidence="2" type="ordered locus">MLP_52520</name>
</gene>
<accession>F5XIM8</accession>